<accession>A0A2H1W7I4</accession>
<evidence type="ECO:0000313" key="1">
    <source>
        <dbReference type="EMBL" id="SOQ48434.1"/>
    </source>
</evidence>
<dbReference type="AlphaFoldDB" id="A0A2H1W7I4"/>
<dbReference type="EMBL" id="ODYU01006515">
    <property type="protein sequence ID" value="SOQ48434.1"/>
    <property type="molecule type" value="Genomic_DNA"/>
</dbReference>
<organism evidence="1">
    <name type="scientific">Spodoptera frugiperda</name>
    <name type="common">Fall armyworm</name>
    <dbReference type="NCBI Taxonomy" id="7108"/>
    <lineage>
        <taxon>Eukaryota</taxon>
        <taxon>Metazoa</taxon>
        <taxon>Ecdysozoa</taxon>
        <taxon>Arthropoda</taxon>
        <taxon>Hexapoda</taxon>
        <taxon>Insecta</taxon>
        <taxon>Pterygota</taxon>
        <taxon>Neoptera</taxon>
        <taxon>Endopterygota</taxon>
        <taxon>Lepidoptera</taxon>
        <taxon>Glossata</taxon>
        <taxon>Ditrysia</taxon>
        <taxon>Noctuoidea</taxon>
        <taxon>Noctuidae</taxon>
        <taxon>Amphipyrinae</taxon>
        <taxon>Spodoptera</taxon>
    </lineage>
</organism>
<name>A0A2H1W7I4_SPOFR</name>
<proteinExistence type="predicted"/>
<gene>
    <name evidence="1" type="ORF">SFRICE_000973</name>
</gene>
<sequence>MSRSLSSSFEVKLNNIVKRTIVVALGHSKTREVSSVASLLGVRDLRILGLPVNVLSDHLMVSNGCRLWTSETPKALQVHCRPLGEALQVRCQLLGVRNLRVVGKSEIGKSGKKHKRCFTSVFCEAVVSLRSSRPINELMEHLMGSNHRRPRTSETLEALQERYPPFGEIEVIFTGENHPMTSTALGEEGGSVRLLLTKNHPVPTPAFRAGAPLNPLV</sequence>
<reference evidence="1" key="1">
    <citation type="submission" date="2016-07" db="EMBL/GenBank/DDBJ databases">
        <authorList>
            <person name="Bretaudeau A."/>
        </authorList>
    </citation>
    <scope>NUCLEOTIDE SEQUENCE</scope>
    <source>
        <strain evidence="1">Rice</strain>
        <tissue evidence="1">Whole body</tissue>
    </source>
</reference>
<protein>
    <submittedName>
        <fullName evidence="1">SFRICE_000973</fullName>
    </submittedName>
</protein>